<evidence type="ECO:0000313" key="6">
    <source>
        <dbReference type="EMBL" id="MFC4651412.1"/>
    </source>
</evidence>
<organism evidence="6 7">
    <name type="scientific">Lactococcus nasutitermitis</name>
    <dbReference type="NCBI Taxonomy" id="1652957"/>
    <lineage>
        <taxon>Bacteria</taxon>
        <taxon>Bacillati</taxon>
        <taxon>Bacillota</taxon>
        <taxon>Bacilli</taxon>
        <taxon>Lactobacillales</taxon>
        <taxon>Streptococcaceae</taxon>
        <taxon>Lactococcus</taxon>
    </lineage>
</organism>
<protein>
    <submittedName>
        <fullName evidence="6">Energy-coupling factor transporter transmembrane component T family protein</fullName>
    </submittedName>
</protein>
<dbReference type="RefSeq" id="WP_213534474.1">
    <property type="nucleotide sequence ID" value="NZ_BOVQ01000003.1"/>
</dbReference>
<reference evidence="7" key="1">
    <citation type="journal article" date="2019" name="Int. J. Syst. Evol. Microbiol.">
        <title>The Global Catalogue of Microorganisms (GCM) 10K type strain sequencing project: providing services to taxonomists for standard genome sequencing and annotation.</title>
        <authorList>
            <consortium name="The Broad Institute Genomics Platform"/>
            <consortium name="The Broad Institute Genome Sequencing Center for Infectious Disease"/>
            <person name="Wu L."/>
            <person name="Ma J."/>
        </authorList>
    </citation>
    <scope>NUCLEOTIDE SEQUENCE [LARGE SCALE GENOMIC DNA]</scope>
    <source>
        <strain evidence="7">CCUG 63287</strain>
    </source>
</reference>
<feature type="transmembrane region" description="Helical" evidence="5">
    <location>
        <begin position="50"/>
        <end position="70"/>
    </location>
</feature>
<sequence length="222" mass="25692">MRHLNPSIKAGTSLLLSLFIAFQSNLELNLLLGTLTFLSVLWYLSFQRFLLIFLWVFLSMAGVFFTGYFYQSGTHMNQWLYAVNVASRVYGFAGLGLVFSVTTELKDFVYSLEQQLHLPTQFSYGILAAFHMLPLIPNELENIRKSCYSRGIHISMFSVNLLFPLLVKSIRWSENLAYAMESKGFDSTVKRTQTKKMTVRWFDYTYLFLGITIAVFMTIIHY</sequence>
<feature type="transmembrane region" description="Helical" evidence="5">
    <location>
        <begin position="201"/>
        <end position="220"/>
    </location>
</feature>
<keyword evidence="2 5" id="KW-0812">Transmembrane</keyword>
<dbReference type="Pfam" id="PF02361">
    <property type="entry name" value="CbiQ"/>
    <property type="match status" value="1"/>
</dbReference>
<dbReference type="CDD" id="cd16914">
    <property type="entry name" value="EcfT"/>
    <property type="match status" value="1"/>
</dbReference>
<comment type="caution">
    <text evidence="6">The sequence shown here is derived from an EMBL/GenBank/DDBJ whole genome shotgun (WGS) entry which is preliminary data.</text>
</comment>
<dbReference type="Proteomes" id="UP001595987">
    <property type="component" value="Unassembled WGS sequence"/>
</dbReference>
<evidence type="ECO:0000313" key="7">
    <source>
        <dbReference type="Proteomes" id="UP001595987"/>
    </source>
</evidence>
<name>A0ABV9JAV5_9LACT</name>
<feature type="transmembrane region" description="Helical" evidence="5">
    <location>
        <begin position="79"/>
        <end position="102"/>
    </location>
</feature>
<evidence type="ECO:0000256" key="3">
    <source>
        <dbReference type="ARBA" id="ARBA00022989"/>
    </source>
</evidence>
<dbReference type="PANTHER" id="PTHR33514">
    <property type="entry name" value="PROTEIN ABCI12, CHLOROPLASTIC"/>
    <property type="match status" value="1"/>
</dbReference>
<dbReference type="InterPro" id="IPR003339">
    <property type="entry name" value="ABC/ECF_trnsptr_transmembrane"/>
</dbReference>
<keyword evidence="3 5" id="KW-1133">Transmembrane helix</keyword>
<accession>A0ABV9JAV5</accession>
<evidence type="ECO:0000256" key="2">
    <source>
        <dbReference type="ARBA" id="ARBA00022692"/>
    </source>
</evidence>
<evidence type="ECO:0000256" key="5">
    <source>
        <dbReference type="SAM" id="Phobius"/>
    </source>
</evidence>
<proteinExistence type="predicted"/>
<gene>
    <name evidence="6" type="ORF">ACFO26_00620</name>
</gene>
<dbReference type="EMBL" id="JBHSGD010000001">
    <property type="protein sequence ID" value="MFC4651412.1"/>
    <property type="molecule type" value="Genomic_DNA"/>
</dbReference>
<dbReference type="PANTHER" id="PTHR33514:SF13">
    <property type="entry name" value="PROTEIN ABCI12, CHLOROPLASTIC"/>
    <property type="match status" value="1"/>
</dbReference>
<keyword evidence="4 5" id="KW-0472">Membrane</keyword>
<comment type="subcellular location">
    <subcellularLocation>
        <location evidence="1">Membrane</location>
        <topology evidence="1">Multi-pass membrane protein</topology>
    </subcellularLocation>
</comment>
<keyword evidence="7" id="KW-1185">Reference proteome</keyword>
<evidence type="ECO:0000256" key="4">
    <source>
        <dbReference type="ARBA" id="ARBA00023136"/>
    </source>
</evidence>
<evidence type="ECO:0000256" key="1">
    <source>
        <dbReference type="ARBA" id="ARBA00004141"/>
    </source>
</evidence>